<dbReference type="STRING" id="1464123.SAMN05444126_1055"/>
<comment type="caution">
    <text evidence="1">The sequence shown here is derived from an EMBL/GenBank/DDBJ whole genome shotgun (WGS) entry which is preliminary data.</text>
</comment>
<dbReference type="AlphaFoldDB" id="A0A1H9RLN1"/>
<reference evidence="2" key="1">
    <citation type="submission" date="2016-10" db="EMBL/GenBank/DDBJ databases">
        <authorList>
            <person name="de Groot N.N."/>
        </authorList>
    </citation>
    <scope>NUCLEOTIDE SEQUENCE [LARGE SCALE GENOMIC DNA]</scope>
    <source>
        <strain evidence="2">10nlg</strain>
    </source>
</reference>
<dbReference type="Proteomes" id="UP000199318">
    <property type="component" value="Unassembled WGS sequence"/>
</dbReference>
<gene>
    <name evidence="1" type="ORF">SAMN05444126_1055</name>
</gene>
<keyword evidence="2" id="KW-1185">Reference proteome</keyword>
<evidence type="ECO:0000313" key="1">
    <source>
        <dbReference type="EMBL" id="SER73498.1"/>
    </source>
</evidence>
<dbReference type="RefSeq" id="WP_154718732.1">
    <property type="nucleotide sequence ID" value="NZ_BJVE01000075.1"/>
</dbReference>
<organism evidence="1 2">
    <name type="scientific">Salisediminibacterium halotolerans</name>
    <dbReference type="NCBI Taxonomy" id="517425"/>
    <lineage>
        <taxon>Bacteria</taxon>
        <taxon>Bacillati</taxon>
        <taxon>Bacillota</taxon>
        <taxon>Bacilli</taxon>
        <taxon>Bacillales</taxon>
        <taxon>Bacillaceae</taxon>
        <taxon>Salisediminibacterium</taxon>
    </lineage>
</organism>
<protein>
    <submittedName>
        <fullName evidence="1">Uncharacterized protein</fullName>
    </submittedName>
</protein>
<accession>A0A1H9RLN1</accession>
<evidence type="ECO:0000313" key="2">
    <source>
        <dbReference type="Proteomes" id="UP000199318"/>
    </source>
</evidence>
<dbReference type="EMBL" id="FOGV01000005">
    <property type="protein sequence ID" value="SER73498.1"/>
    <property type="molecule type" value="Genomic_DNA"/>
</dbReference>
<sequence>MKKREEERQAHLEYDMAVELMISEGGPVYEHAEKYLKRVRAEDENDDSDNKETH</sequence>
<name>A0A1H9RLN1_9BACI</name>
<proteinExistence type="predicted"/>